<evidence type="ECO:0000313" key="1">
    <source>
        <dbReference type="EMBL" id="UXZ05265.1"/>
    </source>
</evidence>
<keyword evidence="2" id="KW-1185">Reference proteome</keyword>
<protein>
    <recommendedName>
        <fullName evidence="3">DUF721 domain-containing protein</fullName>
    </recommendedName>
</protein>
<reference evidence="1" key="1">
    <citation type="submission" date="2021-12" db="EMBL/GenBank/DDBJ databases">
        <title>taxonomy of Moraxella sp. ZY201224.</title>
        <authorList>
            <person name="Li F."/>
        </authorList>
    </citation>
    <scope>NUCLEOTIDE SEQUENCE</scope>
    <source>
        <strain evidence="1">ZY201224</strain>
    </source>
</reference>
<sequence length="169" mass="18935">MSNSTKTHNALAVFQQPNHLASEAEKKAVGAHIPRHITQKYELLQKRTQQVRQALTGILPESLLLDCHVVNVSETELTVSLTSPTAVNHLRYVIMNCVQALHAYDLCFCQLQHIKVILAPDTPKLDARQNHSKRILSENTKRIIADSARFVTNDSPLQQALLRLASNND</sequence>
<organism evidence="1 2">
    <name type="scientific">Moraxella nasicaprae</name>
    <dbReference type="NCBI Taxonomy" id="2904122"/>
    <lineage>
        <taxon>Bacteria</taxon>
        <taxon>Pseudomonadati</taxon>
        <taxon>Pseudomonadota</taxon>
        <taxon>Gammaproteobacteria</taxon>
        <taxon>Moraxellales</taxon>
        <taxon>Moraxellaceae</taxon>
        <taxon>Moraxella</taxon>
    </lineage>
</organism>
<evidence type="ECO:0008006" key="3">
    <source>
        <dbReference type="Google" id="ProtNLM"/>
    </source>
</evidence>
<dbReference type="EMBL" id="CP089977">
    <property type="protein sequence ID" value="UXZ05265.1"/>
    <property type="molecule type" value="Genomic_DNA"/>
</dbReference>
<gene>
    <name evidence="1" type="ORF">LU297_02085</name>
</gene>
<evidence type="ECO:0000313" key="2">
    <source>
        <dbReference type="Proteomes" id="UP001063782"/>
    </source>
</evidence>
<dbReference type="RefSeq" id="WP_263076764.1">
    <property type="nucleotide sequence ID" value="NZ_CP089977.1"/>
</dbReference>
<name>A0ABY6F5A4_9GAMM</name>
<proteinExistence type="predicted"/>
<accession>A0ABY6F5A4</accession>
<dbReference type="Proteomes" id="UP001063782">
    <property type="component" value="Chromosome"/>
</dbReference>